<feature type="compositionally biased region" description="Low complexity" evidence="1">
    <location>
        <begin position="189"/>
        <end position="200"/>
    </location>
</feature>
<evidence type="ECO:0000256" key="1">
    <source>
        <dbReference type="SAM" id="MobiDB-lite"/>
    </source>
</evidence>
<keyword evidence="2" id="KW-1133">Transmembrane helix</keyword>
<dbReference type="EMBL" id="CP111014">
    <property type="protein sequence ID" value="WAR00700.1"/>
    <property type="molecule type" value="Genomic_DNA"/>
</dbReference>
<feature type="compositionally biased region" description="Polar residues" evidence="1">
    <location>
        <begin position="205"/>
        <end position="220"/>
    </location>
</feature>
<feature type="region of interest" description="Disordered" evidence="1">
    <location>
        <begin position="74"/>
        <end position="144"/>
    </location>
</feature>
<keyword evidence="5" id="KW-1185">Reference proteome</keyword>
<feature type="transmembrane region" description="Helical" evidence="2">
    <location>
        <begin position="265"/>
        <end position="290"/>
    </location>
</feature>
<feature type="signal peptide" evidence="3">
    <location>
        <begin position="1"/>
        <end position="24"/>
    </location>
</feature>
<dbReference type="Proteomes" id="UP001164746">
    <property type="component" value="Chromosome 3"/>
</dbReference>
<protein>
    <recommendedName>
        <fullName evidence="6">Mucin-5AC-like</fullName>
    </recommendedName>
</protein>
<evidence type="ECO:0000313" key="4">
    <source>
        <dbReference type="EMBL" id="WAR00700.1"/>
    </source>
</evidence>
<keyword evidence="3" id="KW-0732">Signal</keyword>
<evidence type="ECO:0000256" key="2">
    <source>
        <dbReference type="SAM" id="Phobius"/>
    </source>
</evidence>
<keyword evidence="2" id="KW-0812">Transmembrane</keyword>
<organism evidence="4 5">
    <name type="scientific">Mya arenaria</name>
    <name type="common">Soft-shell clam</name>
    <dbReference type="NCBI Taxonomy" id="6604"/>
    <lineage>
        <taxon>Eukaryota</taxon>
        <taxon>Metazoa</taxon>
        <taxon>Spiralia</taxon>
        <taxon>Lophotrochozoa</taxon>
        <taxon>Mollusca</taxon>
        <taxon>Bivalvia</taxon>
        <taxon>Autobranchia</taxon>
        <taxon>Heteroconchia</taxon>
        <taxon>Euheterodonta</taxon>
        <taxon>Imparidentia</taxon>
        <taxon>Neoheterodontei</taxon>
        <taxon>Myida</taxon>
        <taxon>Myoidea</taxon>
        <taxon>Myidae</taxon>
        <taxon>Mya</taxon>
    </lineage>
</organism>
<evidence type="ECO:0000256" key="3">
    <source>
        <dbReference type="SAM" id="SignalP"/>
    </source>
</evidence>
<proteinExistence type="predicted"/>
<feature type="chain" id="PRO_5045111381" description="Mucin-5AC-like" evidence="3">
    <location>
        <begin position="25"/>
        <end position="312"/>
    </location>
</feature>
<feature type="compositionally biased region" description="Polar residues" evidence="1">
    <location>
        <begin position="74"/>
        <end position="89"/>
    </location>
</feature>
<sequence length="312" mass="33511">MVKMRGIDTFGLTFLLVITQHVCCTEDERTRGAATPETDLGLGDVGMRPPVIFPSSSQGATTDSHVAAATITRTPSNSSIRPITSETAVTTNDTPKSTTTSSTKKTTRTTTTTPETTTGLTTTASTTSSLKTTSTSDPTTRATQRFTDTPVAFVSHQLTTNVASKQPNRTESVQDASVAMLKYTTLNESETTTATHTSPSEIKEVNQTQSASSGVTQSSGDLEATEPVFNTNSSIQYEKNNNNTSNMTDLNESFPVEDFTTYDTFWPIAMALTIGIPAIAVFGVTIAVLYRNRLGKPRGLLAAFDDEYNRKL</sequence>
<keyword evidence="2" id="KW-0472">Membrane</keyword>
<name>A0ABY7DVM7_MYAAR</name>
<evidence type="ECO:0000313" key="5">
    <source>
        <dbReference type="Proteomes" id="UP001164746"/>
    </source>
</evidence>
<feature type="region of interest" description="Disordered" evidence="1">
    <location>
        <begin position="189"/>
        <end position="221"/>
    </location>
</feature>
<evidence type="ECO:0008006" key="6">
    <source>
        <dbReference type="Google" id="ProtNLM"/>
    </source>
</evidence>
<reference evidence="4" key="1">
    <citation type="submission" date="2022-11" db="EMBL/GenBank/DDBJ databases">
        <title>Centuries of genome instability and evolution in soft-shell clam transmissible cancer (bioRxiv).</title>
        <authorList>
            <person name="Hart S.F.M."/>
            <person name="Yonemitsu M.A."/>
            <person name="Giersch R.M."/>
            <person name="Beal B.F."/>
            <person name="Arriagada G."/>
            <person name="Davis B.W."/>
            <person name="Ostrander E.A."/>
            <person name="Goff S.P."/>
            <person name="Metzger M.J."/>
        </authorList>
    </citation>
    <scope>NUCLEOTIDE SEQUENCE</scope>
    <source>
        <strain evidence="4">MELC-2E11</strain>
        <tissue evidence="4">Siphon/mantle</tissue>
    </source>
</reference>
<gene>
    <name evidence="4" type="ORF">MAR_025072</name>
</gene>
<feature type="compositionally biased region" description="Low complexity" evidence="1">
    <location>
        <begin position="90"/>
        <end position="143"/>
    </location>
</feature>
<accession>A0ABY7DVM7</accession>